<accession>H6N5Q0</accession>
<dbReference type="EMBL" id="CP003199">
    <property type="protein sequence ID" value="AEW45010.1"/>
    <property type="molecule type" value="Genomic_DNA"/>
</dbReference>
<name>H6N5Q0_MYCHN</name>
<evidence type="ECO:0000313" key="3">
    <source>
        <dbReference type="Proteomes" id="UP000009135"/>
    </source>
</evidence>
<keyword evidence="1" id="KW-1133">Transmembrane helix</keyword>
<dbReference type="AlphaFoldDB" id="H6N5Q0"/>
<feature type="transmembrane region" description="Helical" evidence="1">
    <location>
        <begin position="6"/>
        <end position="23"/>
    </location>
</feature>
<dbReference type="Proteomes" id="UP000009135">
    <property type="component" value="Chromosome"/>
</dbReference>
<evidence type="ECO:0000313" key="2">
    <source>
        <dbReference type="EMBL" id="AEW45010.1"/>
    </source>
</evidence>
<dbReference type="HOGENOM" id="CLU_096783_0_0_14"/>
<protein>
    <submittedName>
        <fullName evidence="2">Uncharacterized protein</fullName>
    </submittedName>
</protein>
<reference evidence="2 3" key="1">
    <citation type="journal article" date="2012" name="J. Bacteriol.">
        <title>Complete genome sequence of Mycoplasma haemocanis strain Illinois.</title>
        <authorList>
            <person name="do Nascimento N.C."/>
            <person name="Guimaraes A.M."/>
            <person name="Santos A.P."/>
            <person name="Sanmiguel P.J."/>
            <person name="Messick J.B."/>
        </authorList>
    </citation>
    <scope>NUCLEOTIDE SEQUENCE [LARGE SCALE GENOMIC DNA]</scope>
    <source>
        <strain evidence="2 3">Illinois</strain>
    </source>
</reference>
<proteinExistence type="predicted"/>
<keyword evidence="1" id="KW-0472">Membrane</keyword>
<dbReference type="STRING" id="1111676.MHC_00720"/>
<keyword evidence="1" id="KW-0812">Transmembrane</keyword>
<sequence length="202" mass="22626">MKGIYLIVSLVGATGGASVLYFYRGKNNVETLKSKFSGALIGDNETSIWDAKWNALKGGSLNGDNESLKFALSKKAGNAEQEGKDALKRGCKELYDSIFKSVEDKNFLDFKSYCAKNNKEKVGGSELMAKEVTDSGWGTKWTNLKSHQGDIDSELDEIKKKNTASQDEERKKEIKQWCEKVAIELFESESVRYKNFVTYCKP</sequence>
<keyword evidence="3" id="KW-1185">Reference proteome</keyword>
<dbReference type="KEGG" id="mhe:MHC_00720"/>
<evidence type="ECO:0000256" key="1">
    <source>
        <dbReference type="SAM" id="Phobius"/>
    </source>
</evidence>
<gene>
    <name evidence="2" type="ordered locus">MHC_00720</name>
</gene>
<organism evidence="2 3">
    <name type="scientific">Mycoplasma haemocanis (strain Illinois)</name>
    <dbReference type="NCBI Taxonomy" id="1111676"/>
    <lineage>
        <taxon>Bacteria</taxon>
        <taxon>Bacillati</taxon>
        <taxon>Mycoplasmatota</taxon>
        <taxon>Mollicutes</taxon>
        <taxon>Mycoplasmataceae</taxon>
        <taxon>Mycoplasma</taxon>
    </lineage>
</organism>
<dbReference type="OrthoDB" id="9825446at2"/>